<sequence>MYASLLFHHLGSDVYKFHNWCTNADNDYHLWSGGDVLLARLDKESIATAALLLLLLLVLVVAVLIITSSRGGVLMAVVEVVAGRFYQMDVRCQLRLIYCLLGFVPVEMAALCVCRAAATFGPTSVLFLCSNLCMLSPFPMTNVYTISKRELENFVACFSIEL</sequence>
<keyword evidence="1" id="KW-1133">Transmembrane helix</keyword>
<feature type="transmembrane region" description="Helical" evidence="1">
    <location>
        <begin position="46"/>
        <end position="66"/>
    </location>
</feature>
<keyword evidence="1" id="KW-0812">Transmembrane</keyword>
<reference evidence="2 3" key="1">
    <citation type="submission" date="2015-01" db="EMBL/GenBank/DDBJ databases">
        <title>Evolution of Trichinella species and genotypes.</title>
        <authorList>
            <person name="Korhonen P.K."/>
            <person name="Edoardo P."/>
            <person name="Giuseppe L.R."/>
            <person name="Gasser R.B."/>
        </authorList>
    </citation>
    <scope>NUCLEOTIDE SEQUENCE [LARGE SCALE GENOMIC DNA]</scope>
    <source>
        <strain evidence="2">ISS417</strain>
    </source>
</reference>
<feature type="transmembrane region" description="Helical" evidence="1">
    <location>
        <begin position="96"/>
        <end position="118"/>
    </location>
</feature>
<dbReference type="EMBL" id="JYDJ01000084">
    <property type="protein sequence ID" value="KRX45039.1"/>
    <property type="molecule type" value="Genomic_DNA"/>
</dbReference>
<dbReference type="Proteomes" id="UP000055048">
    <property type="component" value="Unassembled WGS sequence"/>
</dbReference>
<protein>
    <submittedName>
        <fullName evidence="2">Uncharacterized protein</fullName>
    </submittedName>
</protein>
<name>A0A0V0U198_9BILA</name>
<proteinExistence type="predicted"/>
<dbReference type="OrthoDB" id="10470542at2759"/>
<accession>A0A0V0U198</accession>
<dbReference type="AlphaFoldDB" id="A0A0V0U198"/>
<gene>
    <name evidence="2" type="ORF">T05_8088</name>
</gene>
<comment type="caution">
    <text evidence="2">The sequence shown here is derived from an EMBL/GenBank/DDBJ whole genome shotgun (WGS) entry which is preliminary data.</text>
</comment>
<evidence type="ECO:0000313" key="3">
    <source>
        <dbReference type="Proteomes" id="UP000055048"/>
    </source>
</evidence>
<evidence type="ECO:0000313" key="2">
    <source>
        <dbReference type="EMBL" id="KRX45039.1"/>
    </source>
</evidence>
<keyword evidence="1" id="KW-0472">Membrane</keyword>
<keyword evidence="3" id="KW-1185">Reference proteome</keyword>
<organism evidence="2 3">
    <name type="scientific">Trichinella murrelli</name>
    <dbReference type="NCBI Taxonomy" id="144512"/>
    <lineage>
        <taxon>Eukaryota</taxon>
        <taxon>Metazoa</taxon>
        <taxon>Ecdysozoa</taxon>
        <taxon>Nematoda</taxon>
        <taxon>Enoplea</taxon>
        <taxon>Dorylaimia</taxon>
        <taxon>Trichinellida</taxon>
        <taxon>Trichinellidae</taxon>
        <taxon>Trichinella</taxon>
    </lineage>
</organism>
<feature type="transmembrane region" description="Helical" evidence="1">
    <location>
        <begin position="124"/>
        <end position="144"/>
    </location>
</feature>
<evidence type="ECO:0000256" key="1">
    <source>
        <dbReference type="SAM" id="Phobius"/>
    </source>
</evidence>